<dbReference type="PANTHER" id="PTHR23419">
    <property type="entry name" value="DIVALENT CATION TOLERANCE CUTA-RELATED"/>
    <property type="match status" value="1"/>
</dbReference>
<name>A0A0P0N4K8_9CREN</name>
<accession>A0A0P0N4K8</accession>
<dbReference type="InterPro" id="IPR015867">
    <property type="entry name" value="N-reg_PII/ATP_PRibTrfase_C"/>
</dbReference>
<dbReference type="STRING" id="1273541.Pyrde_1805"/>
<dbReference type="NCBIfam" id="NF041095">
    <property type="entry name" value="dival_cat_tol_CutA"/>
    <property type="match status" value="1"/>
</dbReference>
<evidence type="ECO:0000256" key="1">
    <source>
        <dbReference type="ARBA" id="ARBA00010169"/>
    </source>
</evidence>
<comment type="similarity">
    <text evidence="1">Belongs to the CutA family.</text>
</comment>
<protein>
    <submittedName>
        <fullName evidence="2">Periplasmic divalent cation tolerance protein</fullName>
    </submittedName>
</protein>
<dbReference type="PANTHER" id="PTHR23419:SF8">
    <property type="entry name" value="FI09726P"/>
    <property type="match status" value="1"/>
</dbReference>
<gene>
    <name evidence="2" type="ORF">Pyrde_1805</name>
</gene>
<reference evidence="2 3" key="1">
    <citation type="submission" date="2015-10" db="EMBL/GenBank/DDBJ databases">
        <title>Complete genome sequence of hyperthermophilic archaeon Pyrodictium delaneyi Su06.</title>
        <authorList>
            <person name="Jung J.-H."/>
            <person name="Lin J."/>
            <person name="Holden J.F."/>
            <person name="Park C.-S."/>
        </authorList>
    </citation>
    <scope>NUCLEOTIDE SEQUENCE [LARGE SCALE GENOMIC DNA]</scope>
    <source>
        <strain evidence="2 3">Su06</strain>
    </source>
</reference>
<dbReference type="GO" id="GO:0010038">
    <property type="term" value="P:response to metal ion"/>
    <property type="evidence" value="ECO:0007669"/>
    <property type="project" value="InterPro"/>
</dbReference>
<evidence type="ECO:0000313" key="2">
    <source>
        <dbReference type="EMBL" id="ALL01848.1"/>
    </source>
</evidence>
<organism evidence="2 3">
    <name type="scientific">Pyrodictium delaneyi</name>
    <dbReference type="NCBI Taxonomy" id="1273541"/>
    <lineage>
        <taxon>Archaea</taxon>
        <taxon>Thermoproteota</taxon>
        <taxon>Thermoprotei</taxon>
        <taxon>Desulfurococcales</taxon>
        <taxon>Pyrodictiaceae</taxon>
        <taxon>Pyrodictium</taxon>
    </lineage>
</organism>
<dbReference type="AlphaFoldDB" id="A0A0P0N4K8"/>
<dbReference type="InterPro" id="IPR053426">
    <property type="entry name" value="CutA_tolerance"/>
</dbReference>
<dbReference type="InterPro" id="IPR004323">
    <property type="entry name" value="Ion_tolerance_CutA"/>
</dbReference>
<dbReference type="SUPFAM" id="SSF54913">
    <property type="entry name" value="GlnB-like"/>
    <property type="match status" value="1"/>
</dbReference>
<dbReference type="InterPro" id="IPR011322">
    <property type="entry name" value="N-reg_PII-like_a/b"/>
</dbReference>
<proteinExistence type="inferred from homology"/>
<dbReference type="EMBL" id="CP013011">
    <property type="protein sequence ID" value="ALL01848.1"/>
    <property type="molecule type" value="Genomic_DNA"/>
</dbReference>
<dbReference type="Proteomes" id="UP000058613">
    <property type="component" value="Chromosome"/>
</dbReference>
<dbReference type="KEGG" id="pdl:Pyrde_1805"/>
<sequence length="110" mass="12641">MMESGLVVVYVTAPRGKGAEIARRLLEERLAACINIAEVNSMYWWQGRIEEDKEDLLVIKTTVSRLEELIRRVKEIHPYTVPEVVALPVIACLGDYCRWAREETNPQRNA</sequence>
<dbReference type="Pfam" id="PF03091">
    <property type="entry name" value="CutA1"/>
    <property type="match status" value="1"/>
</dbReference>
<dbReference type="GO" id="GO:0005507">
    <property type="term" value="F:copper ion binding"/>
    <property type="evidence" value="ECO:0007669"/>
    <property type="project" value="TreeGrafter"/>
</dbReference>
<dbReference type="Gene3D" id="3.30.70.120">
    <property type="match status" value="1"/>
</dbReference>
<evidence type="ECO:0000313" key="3">
    <source>
        <dbReference type="Proteomes" id="UP000058613"/>
    </source>
</evidence>